<dbReference type="Gramene" id="ERN12706">
    <property type="protein sequence ID" value="ERN12706"/>
    <property type="gene ID" value="AMTR_s00179p00032420"/>
</dbReference>
<protein>
    <recommendedName>
        <fullName evidence="8">Phospholipid/glycerol acyltransferase domain-containing protein</fullName>
    </recommendedName>
</protein>
<dbReference type="OMA" id="EVANWIQ"/>
<dbReference type="HOGENOM" id="CLU_028504_1_0_1"/>
<dbReference type="InterPro" id="IPR002123">
    <property type="entry name" value="Plipid/glycerol_acylTrfase"/>
</dbReference>
<dbReference type="Pfam" id="PF01553">
    <property type="entry name" value="Acyltransferase"/>
    <property type="match status" value="1"/>
</dbReference>
<dbReference type="STRING" id="13333.W1PXU4"/>
<dbReference type="AlphaFoldDB" id="W1PXU4"/>
<dbReference type="PANTHER" id="PTHR15486">
    <property type="entry name" value="ANCIENT UBIQUITOUS PROTEIN"/>
    <property type="match status" value="1"/>
</dbReference>
<dbReference type="SMART" id="SM00563">
    <property type="entry name" value="PlsC"/>
    <property type="match status" value="1"/>
</dbReference>
<evidence type="ECO:0000313" key="9">
    <source>
        <dbReference type="EMBL" id="ERN12706.1"/>
    </source>
</evidence>
<dbReference type="PANTHER" id="PTHR15486:SF0">
    <property type="entry name" value="GLYCEROL-3-PHOSPHATE ACYLTRANSFERASE 1"/>
    <property type="match status" value="1"/>
</dbReference>
<organism evidence="9 10">
    <name type="scientific">Amborella trichopoda</name>
    <dbReference type="NCBI Taxonomy" id="13333"/>
    <lineage>
        <taxon>Eukaryota</taxon>
        <taxon>Viridiplantae</taxon>
        <taxon>Streptophyta</taxon>
        <taxon>Embryophyta</taxon>
        <taxon>Tracheophyta</taxon>
        <taxon>Spermatophyta</taxon>
        <taxon>Magnoliopsida</taxon>
        <taxon>Amborellales</taxon>
        <taxon>Amborellaceae</taxon>
        <taxon>Amborella</taxon>
    </lineage>
</organism>
<dbReference type="InterPro" id="IPR056462">
    <property type="entry name" value="HAD_RAM2/GPAT1-8"/>
</dbReference>
<keyword evidence="4 7" id="KW-0812">Transmembrane</keyword>
<dbReference type="GO" id="GO:0010143">
    <property type="term" value="P:cutin biosynthetic process"/>
    <property type="evidence" value="ECO:0000318"/>
    <property type="project" value="GO_Central"/>
</dbReference>
<name>W1PXU4_AMBTC</name>
<dbReference type="eggNOG" id="ENOG502QWBX">
    <property type="taxonomic scope" value="Eukaryota"/>
</dbReference>
<dbReference type="SUPFAM" id="SSF69593">
    <property type="entry name" value="Glycerol-3-phosphate (1)-acyltransferase"/>
    <property type="match status" value="1"/>
</dbReference>
<keyword evidence="5 7" id="KW-1133">Transmembrane helix</keyword>
<dbReference type="EMBL" id="KI392606">
    <property type="protein sequence ID" value="ERN12706.1"/>
    <property type="molecule type" value="Genomic_DNA"/>
</dbReference>
<keyword evidence="3" id="KW-0808">Transferase</keyword>
<keyword evidence="10" id="KW-1185">Reference proteome</keyword>
<keyword evidence="6 7" id="KW-0472">Membrane</keyword>
<proteinExistence type="inferred from homology"/>
<evidence type="ECO:0000256" key="1">
    <source>
        <dbReference type="ARBA" id="ARBA00004141"/>
    </source>
</evidence>
<sequence>MVLPMVFLRVAYWVLHQLLAISCYRVATKIGFPAFRAFPRAHSNFQHPPLSKCPPLEQRPSQTLVCDINGGLLRTPSFFPYFMLVAFEAGSILRAFLLLIAYPSLWFMTHELALRVMVFISFCGLRPEDVSIAGRAVLPKFFLENLHLQALDLLQSCGKRVVVTSVPRVMVEHFLVDYLGVDRVMGTELQVLGGFFTGLVARNGFLKKHKALKEIFEECKPDIGLGSSNLHDHLFMSLCKESYIVVGNRESKTPRSKYPKPLVFHDGRLAFTPTPLASLAMFLYLPLALALSILRILIGISLPYTLARPLGALTGIRIRFRSNDKQPSSSSSSSLVYVCTHRTLLDPVFLSTVLGRPLTSVTYSLSRMSELLAPLHTVRLTRDRSRDSATMQALLRQGDLVVCPEGTTCREPYLLRFSPLFAELEHDMVPVALDVRVGFFYGTTAGGLKSLDSFFFLMNPFPCYDVEVLERVRAQAGNGVHVANRVQALLANALDFECTMFTRRDKYLMLAGNQGVVAHSH</sequence>
<dbReference type="KEGG" id="atr:18440933"/>
<evidence type="ECO:0000256" key="2">
    <source>
        <dbReference type="ARBA" id="ARBA00007937"/>
    </source>
</evidence>
<feature type="transmembrane region" description="Helical" evidence="7">
    <location>
        <begin position="78"/>
        <end position="99"/>
    </location>
</feature>
<evidence type="ECO:0000313" key="10">
    <source>
        <dbReference type="Proteomes" id="UP000017836"/>
    </source>
</evidence>
<evidence type="ECO:0000256" key="4">
    <source>
        <dbReference type="ARBA" id="ARBA00022692"/>
    </source>
</evidence>
<dbReference type="OrthoDB" id="1854593at2759"/>
<evidence type="ECO:0000256" key="7">
    <source>
        <dbReference type="SAM" id="Phobius"/>
    </source>
</evidence>
<feature type="transmembrane region" description="Helical" evidence="7">
    <location>
        <begin position="276"/>
        <end position="298"/>
    </location>
</feature>
<evidence type="ECO:0000259" key="8">
    <source>
        <dbReference type="SMART" id="SM00563"/>
    </source>
</evidence>
<dbReference type="GO" id="GO:0016791">
    <property type="term" value="F:phosphatase activity"/>
    <property type="evidence" value="ECO:0000318"/>
    <property type="project" value="GO_Central"/>
</dbReference>
<feature type="domain" description="Phospholipid/glycerol acyltransferase" evidence="8">
    <location>
        <begin position="335"/>
        <end position="436"/>
    </location>
</feature>
<gene>
    <name evidence="9" type="ORF">AMTR_s00179p00032420</name>
</gene>
<evidence type="ECO:0000256" key="3">
    <source>
        <dbReference type="ARBA" id="ARBA00022679"/>
    </source>
</evidence>
<comment type="similarity">
    <text evidence="2">Belongs to the GPAT/DAPAT family.</text>
</comment>
<dbReference type="GO" id="GO:0016020">
    <property type="term" value="C:membrane"/>
    <property type="evidence" value="ECO:0000318"/>
    <property type="project" value="GO_Central"/>
</dbReference>
<dbReference type="GO" id="GO:0090447">
    <property type="term" value="F:glycerol-3-phosphate 2-O-acyltransferase activity"/>
    <property type="evidence" value="ECO:0000318"/>
    <property type="project" value="GO_Central"/>
</dbReference>
<evidence type="ECO:0000256" key="5">
    <source>
        <dbReference type="ARBA" id="ARBA00022989"/>
    </source>
</evidence>
<evidence type="ECO:0000256" key="6">
    <source>
        <dbReference type="ARBA" id="ARBA00023136"/>
    </source>
</evidence>
<feature type="transmembrane region" description="Helical" evidence="7">
    <location>
        <begin position="6"/>
        <end position="27"/>
    </location>
</feature>
<dbReference type="Proteomes" id="UP000017836">
    <property type="component" value="Unassembled WGS sequence"/>
</dbReference>
<accession>W1PXU4</accession>
<comment type="subcellular location">
    <subcellularLocation>
        <location evidence="1">Membrane</location>
        <topology evidence="1">Multi-pass membrane protein</topology>
    </subcellularLocation>
</comment>
<dbReference type="Pfam" id="PF23270">
    <property type="entry name" value="HAD_RAM2_N"/>
    <property type="match status" value="1"/>
</dbReference>
<reference evidence="10" key="1">
    <citation type="journal article" date="2013" name="Science">
        <title>The Amborella genome and the evolution of flowering plants.</title>
        <authorList>
            <consortium name="Amborella Genome Project"/>
        </authorList>
    </citation>
    <scope>NUCLEOTIDE SEQUENCE [LARGE SCALE GENOMIC DNA]</scope>
</reference>